<evidence type="ECO:0000256" key="1">
    <source>
        <dbReference type="SAM" id="Phobius"/>
    </source>
</evidence>
<keyword evidence="1" id="KW-0812">Transmembrane</keyword>
<dbReference type="Gene3D" id="1.20.140.150">
    <property type="match status" value="1"/>
</dbReference>
<keyword evidence="1" id="KW-0472">Membrane</keyword>
<feature type="transmembrane region" description="Helical" evidence="1">
    <location>
        <begin position="216"/>
        <end position="239"/>
    </location>
</feature>
<dbReference type="AlphaFoldDB" id="A0AA85ER09"/>
<evidence type="ECO:0000313" key="3">
    <source>
        <dbReference type="WBParaSite" id="SRDH1_19490.1"/>
    </source>
</evidence>
<feature type="transmembrane region" description="Helical" evidence="1">
    <location>
        <begin position="334"/>
        <end position="356"/>
    </location>
</feature>
<proteinExistence type="predicted"/>
<keyword evidence="2" id="KW-1185">Reference proteome</keyword>
<dbReference type="WBParaSite" id="SRDH1_19490.1">
    <property type="protein sequence ID" value="SRDH1_19490.1"/>
    <property type="gene ID" value="SRDH1_19490"/>
</dbReference>
<feature type="transmembrane region" description="Helical" evidence="1">
    <location>
        <begin position="251"/>
        <end position="275"/>
    </location>
</feature>
<accession>A0AA85ER09</accession>
<protein>
    <submittedName>
        <fullName evidence="3">Uncharacterized protein</fullName>
    </submittedName>
</protein>
<dbReference type="Proteomes" id="UP000050792">
    <property type="component" value="Unassembled WGS sequence"/>
</dbReference>
<reference evidence="3" key="2">
    <citation type="submission" date="2023-11" db="UniProtKB">
        <authorList>
            <consortium name="WormBaseParasite"/>
        </authorList>
    </citation>
    <scope>IDENTIFICATION</scope>
</reference>
<evidence type="ECO:0000313" key="2">
    <source>
        <dbReference type="Proteomes" id="UP000050792"/>
    </source>
</evidence>
<keyword evidence="1" id="KW-1133">Transmembrane helix</keyword>
<feature type="transmembrane region" description="Helical" evidence="1">
    <location>
        <begin position="156"/>
        <end position="178"/>
    </location>
</feature>
<feature type="transmembrane region" description="Helical" evidence="1">
    <location>
        <begin position="190"/>
        <end position="210"/>
    </location>
</feature>
<sequence>MPIEYRQNKNNTSTHLSYYELPHSIGRHYMSQNYNQQNASDRLYQIAIQAAVAKAESSKSTNDEIRKFYHDDNKYKLNKTKLNNIVHTHINNNAVTTISTTTTIIPTTNTATTTTTTTTTPSTNLSSKVKTAHLTPQQWQLLNDYHEHDLFVRTRSWSFCMAVLGVGVTLFGIGSPAWKWIGDSRNPYELGLWTLCLPNNSTCLSIIYHLQNNWKLHISIICLLGCACLFGMMGLGLAITGVCKSALILRLYYYHSAGECFLVSSIATITALILYPISAETCIQNLINLNIFKMKSSDHTSTISISSSNNNKNPVSEEDVSLTNIETQFGYTYFLTWIAALFFVNSFICMNLDLLIQSFVRPIPLISNTINNLMPCRGLSTSSLSESPVSSKSSHSSCHLNESVYNKQRHKCTGQNIEQMIISNSNQNTEISPKSNLHSKRKLIKSQREFVSFDDSITENSQHQPYQVPNILLSDYDKECELINSQNKELSRENSINITDEIVVVSDEILQDSGQDGEWI</sequence>
<reference evidence="2" key="1">
    <citation type="submission" date="2022-06" db="EMBL/GenBank/DDBJ databases">
        <authorList>
            <person name="Berger JAMES D."/>
            <person name="Berger JAMES D."/>
        </authorList>
    </citation>
    <scope>NUCLEOTIDE SEQUENCE [LARGE SCALE GENOMIC DNA]</scope>
</reference>
<organism evidence="2 3">
    <name type="scientific">Schistosoma rodhaini</name>
    <dbReference type="NCBI Taxonomy" id="6188"/>
    <lineage>
        <taxon>Eukaryota</taxon>
        <taxon>Metazoa</taxon>
        <taxon>Spiralia</taxon>
        <taxon>Lophotrochozoa</taxon>
        <taxon>Platyhelminthes</taxon>
        <taxon>Trematoda</taxon>
        <taxon>Digenea</taxon>
        <taxon>Strigeidida</taxon>
        <taxon>Schistosomatoidea</taxon>
        <taxon>Schistosomatidae</taxon>
        <taxon>Schistosoma</taxon>
    </lineage>
</organism>
<name>A0AA85ER09_9TREM</name>